<keyword evidence="2" id="KW-1185">Reference proteome</keyword>
<gene>
    <name evidence="1" type="ORF">ES332_A11G195700v1</name>
</gene>
<reference evidence="1 2" key="1">
    <citation type="submission" date="2019-07" db="EMBL/GenBank/DDBJ databases">
        <title>WGS assembly of Gossypium tomentosum.</title>
        <authorList>
            <person name="Chen Z.J."/>
            <person name="Sreedasyam A."/>
            <person name="Ando A."/>
            <person name="Song Q."/>
            <person name="De L."/>
            <person name="Hulse-Kemp A."/>
            <person name="Ding M."/>
            <person name="Ye W."/>
            <person name="Kirkbride R."/>
            <person name="Jenkins J."/>
            <person name="Plott C."/>
            <person name="Lovell J."/>
            <person name="Lin Y.-M."/>
            <person name="Vaughn R."/>
            <person name="Liu B."/>
            <person name="Li W."/>
            <person name="Simpson S."/>
            <person name="Scheffler B."/>
            <person name="Saski C."/>
            <person name="Grover C."/>
            <person name="Hu G."/>
            <person name="Conover J."/>
            <person name="Carlson J."/>
            <person name="Shu S."/>
            <person name="Boston L."/>
            <person name="Williams M."/>
            <person name="Peterson D."/>
            <person name="Mcgee K."/>
            <person name="Jones D."/>
            <person name="Wendel J."/>
            <person name="Stelly D."/>
            <person name="Grimwood J."/>
            <person name="Schmutz J."/>
        </authorList>
    </citation>
    <scope>NUCLEOTIDE SEQUENCE [LARGE SCALE GENOMIC DNA]</scope>
    <source>
        <strain evidence="1">7179.01</strain>
    </source>
</reference>
<dbReference type="AlphaFoldDB" id="A0A5D2NCH1"/>
<evidence type="ECO:0000313" key="1">
    <source>
        <dbReference type="EMBL" id="TYI01366.1"/>
    </source>
</evidence>
<evidence type="ECO:0000313" key="2">
    <source>
        <dbReference type="Proteomes" id="UP000322667"/>
    </source>
</evidence>
<dbReference type="EMBL" id="CM017620">
    <property type="protein sequence ID" value="TYI01366.1"/>
    <property type="molecule type" value="Genomic_DNA"/>
</dbReference>
<sequence>MLLPQTIPLDSISPPGCHLTTLLHSLPTRILPLHPCQSLQLDTVNSLDLSFQNPIRSDDNKFQRIKLYLPSSFEIISLKLSFSLDFLAIFSPKRSYVDSALLPSVHNKIKEY</sequence>
<organism evidence="1 2">
    <name type="scientific">Gossypium tomentosum</name>
    <name type="common">Hawaiian cotton</name>
    <name type="synonym">Gossypium sandvicense</name>
    <dbReference type="NCBI Taxonomy" id="34277"/>
    <lineage>
        <taxon>Eukaryota</taxon>
        <taxon>Viridiplantae</taxon>
        <taxon>Streptophyta</taxon>
        <taxon>Embryophyta</taxon>
        <taxon>Tracheophyta</taxon>
        <taxon>Spermatophyta</taxon>
        <taxon>Magnoliopsida</taxon>
        <taxon>eudicotyledons</taxon>
        <taxon>Gunneridae</taxon>
        <taxon>Pentapetalae</taxon>
        <taxon>rosids</taxon>
        <taxon>malvids</taxon>
        <taxon>Malvales</taxon>
        <taxon>Malvaceae</taxon>
        <taxon>Malvoideae</taxon>
        <taxon>Gossypium</taxon>
    </lineage>
</organism>
<accession>A0A5D2NCH1</accession>
<protein>
    <submittedName>
        <fullName evidence="1">Uncharacterized protein</fullName>
    </submittedName>
</protein>
<proteinExistence type="predicted"/>
<name>A0A5D2NCH1_GOSTO</name>
<dbReference type="Proteomes" id="UP000322667">
    <property type="component" value="Chromosome A11"/>
</dbReference>